<keyword evidence="2" id="KW-1185">Reference proteome</keyword>
<evidence type="ECO:0000313" key="1">
    <source>
        <dbReference type="EnsemblPlants" id="AET2Gv20102600.7"/>
    </source>
</evidence>
<reference evidence="2" key="2">
    <citation type="journal article" date="2017" name="Nat. Plants">
        <title>The Aegilops tauschii genome reveals multiple impacts of transposons.</title>
        <authorList>
            <person name="Zhao G."/>
            <person name="Zou C."/>
            <person name="Li K."/>
            <person name="Wang K."/>
            <person name="Li T."/>
            <person name="Gao L."/>
            <person name="Zhang X."/>
            <person name="Wang H."/>
            <person name="Yang Z."/>
            <person name="Liu X."/>
            <person name="Jiang W."/>
            <person name="Mao L."/>
            <person name="Kong X."/>
            <person name="Jiao Y."/>
            <person name="Jia J."/>
        </authorList>
    </citation>
    <scope>NUCLEOTIDE SEQUENCE [LARGE SCALE GENOMIC DNA]</scope>
    <source>
        <strain evidence="2">cv. AL8/78</strain>
    </source>
</reference>
<reference evidence="1" key="4">
    <citation type="submission" date="2019-03" db="UniProtKB">
        <authorList>
            <consortium name="EnsemblPlants"/>
        </authorList>
    </citation>
    <scope>IDENTIFICATION</scope>
</reference>
<reference evidence="1" key="3">
    <citation type="journal article" date="2017" name="Nature">
        <title>Genome sequence of the progenitor of the wheat D genome Aegilops tauschii.</title>
        <authorList>
            <person name="Luo M.C."/>
            <person name="Gu Y.Q."/>
            <person name="Puiu D."/>
            <person name="Wang H."/>
            <person name="Twardziok S.O."/>
            <person name="Deal K.R."/>
            <person name="Huo N."/>
            <person name="Zhu T."/>
            <person name="Wang L."/>
            <person name="Wang Y."/>
            <person name="McGuire P.E."/>
            <person name="Liu S."/>
            <person name="Long H."/>
            <person name="Ramasamy R.K."/>
            <person name="Rodriguez J.C."/>
            <person name="Van S.L."/>
            <person name="Yuan L."/>
            <person name="Wang Z."/>
            <person name="Xia Z."/>
            <person name="Xiao L."/>
            <person name="Anderson O.D."/>
            <person name="Ouyang S."/>
            <person name="Liang Y."/>
            <person name="Zimin A.V."/>
            <person name="Pertea G."/>
            <person name="Qi P."/>
            <person name="Bennetzen J.L."/>
            <person name="Dai X."/>
            <person name="Dawson M.W."/>
            <person name="Muller H.G."/>
            <person name="Kugler K."/>
            <person name="Rivarola-Duarte L."/>
            <person name="Spannagl M."/>
            <person name="Mayer K.F.X."/>
            <person name="Lu F.H."/>
            <person name="Bevan M.W."/>
            <person name="Leroy P."/>
            <person name="Li P."/>
            <person name="You F.M."/>
            <person name="Sun Q."/>
            <person name="Liu Z."/>
            <person name="Lyons E."/>
            <person name="Wicker T."/>
            <person name="Salzberg S.L."/>
            <person name="Devos K.M."/>
            <person name="Dvorak J."/>
        </authorList>
    </citation>
    <scope>NUCLEOTIDE SEQUENCE [LARGE SCALE GENOMIC DNA]</scope>
    <source>
        <strain evidence="1">cv. AL8/78</strain>
    </source>
</reference>
<protein>
    <submittedName>
        <fullName evidence="1">Uncharacterized protein</fullName>
    </submittedName>
</protein>
<evidence type="ECO:0000313" key="2">
    <source>
        <dbReference type="Proteomes" id="UP000015105"/>
    </source>
</evidence>
<dbReference type="EnsemblPlants" id="AET2Gv20102600.7">
    <property type="protein sequence ID" value="AET2Gv20102600.7"/>
    <property type="gene ID" value="AET2Gv20102600"/>
</dbReference>
<reference evidence="2" key="1">
    <citation type="journal article" date="2014" name="Science">
        <title>Ancient hybridizations among the ancestral genomes of bread wheat.</title>
        <authorList>
            <consortium name="International Wheat Genome Sequencing Consortium,"/>
            <person name="Marcussen T."/>
            <person name="Sandve S.R."/>
            <person name="Heier L."/>
            <person name="Spannagl M."/>
            <person name="Pfeifer M."/>
            <person name="Jakobsen K.S."/>
            <person name="Wulff B.B."/>
            <person name="Steuernagel B."/>
            <person name="Mayer K.F."/>
            <person name="Olsen O.A."/>
        </authorList>
    </citation>
    <scope>NUCLEOTIDE SEQUENCE [LARGE SCALE GENOMIC DNA]</scope>
    <source>
        <strain evidence="2">cv. AL8/78</strain>
    </source>
</reference>
<name>A0A453AEI4_AEGTS</name>
<proteinExistence type="predicted"/>
<dbReference type="Proteomes" id="UP000015105">
    <property type="component" value="Chromosome 2D"/>
</dbReference>
<dbReference type="AlphaFoldDB" id="A0A453AEI4"/>
<dbReference type="Gramene" id="AET2Gv20102600.7">
    <property type="protein sequence ID" value="AET2Gv20102600.7"/>
    <property type="gene ID" value="AET2Gv20102600"/>
</dbReference>
<reference evidence="1" key="5">
    <citation type="journal article" date="2021" name="G3 (Bethesda)">
        <title>Aegilops tauschii genome assembly Aet v5.0 features greater sequence contiguity and improved annotation.</title>
        <authorList>
            <person name="Wang L."/>
            <person name="Zhu T."/>
            <person name="Rodriguez J.C."/>
            <person name="Deal K.R."/>
            <person name="Dubcovsky J."/>
            <person name="McGuire P.E."/>
            <person name="Lux T."/>
            <person name="Spannagl M."/>
            <person name="Mayer K.F.X."/>
            <person name="Baldrich P."/>
            <person name="Meyers B.C."/>
            <person name="Huo N."/>
            <person name="Gu Y.Q."/>
            <person name="Zhou H."/>
            <person name="Devos K.M."/>
            <person name="Bennetzen J.L."/>
            <person name="Unver T."/>
            <person name="Budak H."/>
            <person name="Gulick P.J."/>
            <person name="Galiba G."/>
            <person name="Kalapos B."/>
            <person name="Nelson D.R."/>
            <person name="Li P."/>
            <person name="You F.M."/>
            <person name="Luo M.C."/>
            <person name="Dvorak J."/>
        </authorList>
    </citation>
    <scope>NUCLEOTIDE SEQUENCE [LARGE SCALE GENOMIC DNA]</scope>
    <source>
        <strain evidence="1">cv. AL8/78</strain>
    </source>
</reference>
<sequence>MQLKACGIGYWFCAHKSELRPSAVLCGQLQSLACFCPLLACISSARSLSVKSTKCPGG</sequence>
<organism evidence="1 2">
    <name type="scientific">Aegilops tauschii subsp. strangulata</name>
    <name type="common">Goatgrass</name>
    <dbReference type="NCBI Taxonomy" id="200361"/>
    <lineage>
        <taxon>Eukaryota</taxon>
        <taxon>Viridiplantae</taxon>
        <taxon>Streptophyta</taxon>
        <taxon>Embryophyta</taxon>
        <taxon>Tracheophyta</taxon>
        <taxon>Spermatophyta</taxon>
        <taxon>Magnoliopsida</taxon>
        <taxon>Liliopsida</taxon>
        <taxon>Poales</taxon>
        <taxon>Poaceae</taxon>
        <taxon>BOP clade</taxon>
        <taxon>Pooideae</taxon>
        <taxon>Triticodae</taxon>
        <taxon>Triticeae</taxon>
        <taxon>Triticinae</taxon>
        <taxon>Aegilops</taxon>
    </lineage>
</organism>
<accession>A0A453AEI4</accession>